<proteinExistence type="predicted"/>
<protein>
    <submittedName>
        <fullName evidence="1">Uncharacterized protein</fullName>
    </submittedName>
</protein>
<dbReference type="Proteomes" id="UP000009231">
    <property type="component" value="Chromosome"/>
</dbReference>
<dbReference type="AlphaFoldDB" id="F6D7X1"/>
<dbReference type="STRING" id="868131.MSWAN_1480"/>
<keyword evidence="2" id="KW-1185">Reference proteome</keyword>
<dbReference type="EMBL" id="CP002772">
    <property type="protein sequence ID" value="AEG18494.1"/>
    <property type="molecule type" value="Genomic_DNA"/>
</dbReference>
<reference evidence="1 2" key="1">
    <citation type="journal article" date="2014" name="Int. J. Syst. Evol. Microbiol.">
        <title>Methanobacterium paludis sp. nov. and a novel strain of Methanobacterium lacus isolated from northern peatlands.</title>
        <authorList>
            <person name="Cadillo-Quiroz H."/>
            <person name="Brauer S.L."/>
            <person name="Goodson N."/>
            <person name="Yavitt J.B."/>
            <person name="Zinder S.H."/>
        </authorList>
    </citation>
    <scope>NUCLEOTIDE SEQUENCE [LARGE SCALE GENOMIC DNA]</scope>
    <source>
        <strain evidence="2">DSM 25820 / JCM 18151 / SWAN1</strain>
    </source>
</reference>
<dbReference type="KEGG" id="mew:MSWAN_1480"/>
<evidence type="ECO:0000313" key="1">
    <source>
        <dbReference type="EMBL" id="AEG18494.1"/>
    </source>
</evidence>
<gene>
    <name evidence="1" type="ordered locus">MSWAN_1480</name>
</gene>
<organism evidence="1 2">
    <name type="scientific">Methanobacterium paludis (strain DSM 25820 / JCM 18151 / SWAN1)</name>
    <dbReference type="NCBI Taxonomy" id="868131"/>
    <lineage>
        <taxon>Archaea</taxon>
        <taxon>Methanobacteriati</taxon>
        <taxon>Methanobacteriota</taxon>
        <taxon>Methanomada group</taxon>
        <taxon>Methanobacteria</taxon>
        <taxon>Methanobacteriales</taxon>
        <taxon>Methanobacteriaceae</taxon>
        <taxon>Methanobacterium</taxon>
    </lineage>
</organism>
<accession>F6D7X1</accession>
<dbReference type="eggNOG" id="arCOG06506">
    <property type="taxonomic scope" value="Archaea"/>
</dbReference>
<sequence length="114" mass="13405">MVNIMEKNDEMVQKELKARMRLFRAAVKNEDKKNELHDSIEGSEVLIRFEVYLPVKNPDKFVDGLFLYMNDEGKIMSAEYYLKDSEGMKVTGLIEKDFKIVKELFQDSFSLEIE</sequence>
<evidence type="ECO:0000313" key="2">
    <source>
        <dbReference type="Proteomes" id="UP000009231"/>
    </source>
</evidence>
<name>F6D7X1_METPW</name>
<dbReference type="HOGENOM" id="CLU_172996_0_0_2"/>